<name>A0AAV1QV18_9ROSI</name>
<sequence>MGDDKLASTSTEIEILCKDLVIEVPDNIETTMRKEICFCMFRLPKEKLETFRKELVSAIKDCEVRTRNYYQDEAFKNFDDPKVFPNKIRSKPWLKAAIQRDLILLENQLPFSILVELYSVATKYIETDCSSFLELSCQYFKDHNKINSDRKEPLNFTDLVRSFLSSKHPKSYFDVPIKNLHRATRLHQAGLKFKPSPNECLLDIIAGSSIKKTELRVPPLEIDDNTEFLLRNLMALEQCYYPRQEYICHYVKFLDFLVDIREDANLLIKKKVIVNRLGESAAVAELIDKLCLEIVEVTSCYNDLAKELNDYYDGWWNQSWAYMRRVYFKNVWIGTGTVVALIALDAPHTSRSRVTPTCPVRQHCVNPTPPVMGVLVGGFLPG</sequence>
<protein>
    <submittedName>
        <fullName evidence="1">Uncharacterized protein</fullName>
    </submittedName>
</protein>
<proteinExistence type="predicted"/>
<dbReference type="PANTHER" id="PTHR31170">
    <property type="entry name" value="BNAC04G53230D PROTEIN"/>
    <property type="match status" value="1"/>
</dbReference>
<accession>A0AAV1QV18</accession>
<dbReference type="PANTHER" id="PTHR31170:SF9">
    <property type="entry name" value="PROTEIN, PUTATIVE (DUF247)-RELATED"/>
    <property type="match status" value="1"/>
</dbReference>
<keyword evidence="2" id="KW-1185">Reference proteome</keyword>
<dbReference type="Pfam" id="PF03140">
    <property type="entry name" value="DUF247"/>
    <property type="match status" value="1"/>
</dbReference>
<dbReference type="AlphaFoldDB" id="A0AAV1QV18"/>
<dbReference type="Proteomes" id="UP001314170">
    <property type="component" value="Unassembled WGS sequence"/>
</dbReference>
<reference evidence="1 2" key="1">
    <citation type="submission" date="2024-01" db="EMBL/GenBank/DDBJ databases">
        <authorList>
            <person name="Waweru B."/>
        </authorList>
    </citation>
    <scope>NUCLEOTIDE SEQUENCE [LARGE SCALE GENOMIC DNA]</scope>
</reference>
<organism evidence="1 2">
    <name type="scientific">Dovyalis caffra</name>
    <dbReference type="NCBI Taxonomy" id="77055"/>
    <lineage>
        <taxon>Eukaryota</taxon>
        <taxon>Viridiplantae</taxon>
        <taxon>Streptophyta</taxon>
        <taxon>Embryophyta</taxon>
        <taxon>Tracheophyta</taxon>
        <taxon>Spermatophyta</taxon>
        <taxon>Magnoliopsida</taxon>
        <taxon>eudicotyledons</taxon>
        <taxon>Gunneridae</taxon>
        <taxon>Pentapetalae</taxon>
        <taxon>rosids</taxon>
        <taxon>fabids</taxon>
        <taxon>Malpighiales</taxon>
        <taxon>Salicaceae</taxon>
        <taxon>Flacourtieae</taxon>
        <taxon>Dovyalis</taxon>
    </lineage>
</organism>
<comment type="caution">
    <text evidence="1">The sequence shown here is derived from an EMBL/GenBank/DDBJ whole genome shotgun (WGS) entry which is preliminary data.</text>
</comment>
<gene>
    <name evidence="1" type="ORF">DCAF_LOCUS2302</name>
</gene>
<evidence type="ECO:0000313" key="2">
    <source>
        <dbReference type="Proteomes" id="UP001314170"/>
    </source>
</evidence>
<evidence type="ECO:0000313" key="1">
    <source>
        <dbReference type="EMBL" id="CAK7324645.1"/>
    </source>
</evidence>
<dbReference type="InterPro" id="IPR004158">
    <property type="entry name" value="DUF247_pln"/>
</dbReference>
<dbReference type="EMBL" id="CAWUPB010000415">
    <property type="protein sequence ID" value="CAK7324645.1"/>
    <property type="molecule type" value="Genomic_DNA"/>
</dbReference>